<dbReference type="CDD" id="cd00609">
    <property type="entry name" value="AAT_like"/>
    <property type="match status" value="1"/>
</dbReference>
<dbReference type="PANTHER" id="PTHR46383">
    <property type="entry name" value="ASPARTATE AMINOTRANSFERASE"/>
    <property type="match status" value="1"/>
</dbReference>
<dbReference type="GO" id="GO:0008483">
    <property type="term" value="F:transaminase activity"/>
    <property type="evidence" value="ECO:0007669"/>
    <property type="project" value="UniProtKB-KW"/>
</dbReference>
<evidence type="ECO:0000259" key="7">
    <source>
        <dbReference type="Pfam" id="PF00155"/>
    </source>
</evidence>
<dbReference type="AlphaFoldDB" id="A0A2U3L535"/>
<dbReference type="EMBL" id="OMOD01000167">
    <property type="protein sequence ID" value="SPF47021.1"/>
    <property type="molecule type" value="Genomic_DNA"/>
</dbReference>
<evidence type="ECO:0000256" key="6">
    <source>
        <dbReference type="RuleBase" id="RU000481"/>
    </source>
</evidence>
<evidence type="ECO:0000256" key="5">
    <source>
        <dbReference type="ARBA" id="ARBA00022898"/>
    </source>
</evidence>
<proteinExistence type="inferred from homology"/>
<evidence type="ECO:0000256" key="4">
    <source>
        <dbReference type="ARBA" id="ARBA00022679"/>
    </source>
</evidence>
<dbReference type="EC" id="2.6.1.-" evidence="6"/>
<evidence type="ECO:0000256" key="3">
    <source>
        <dbReference type="ARBA" id="ARBA00022576"/>
    </source>
</evidence>
<dbReference type="InterPro" id="IPR004839">
    <property type="entry name" value="Aminotransferase_I/II_large"/>
</dbReference>
<comment type="cofactor">
    <cofactor evidence="1 6">
        <name>pyridoxal 5'-phosphate</name>
        <dbReference type="ChEBI" id="CHEBI:597326"/>
    </cofactor>
</comment>
<sequence>MTMASFTRETTEALRLTDRINRIEPSATMMVVAEADKLRSQGIDVVDFGAGEPHFATPPHIKEAAIAAIQSNFTKYTAVAGTAELRDAIAHRHNVDFDSDYRREEVIASVGGKHAIFNALQVLVDHGDEVILPVPYWVSFKDIVRYAGGNCVLLATDESQGFRVTAEMVGRLITPRTKVIVLNSPSNPTGAVMNAEDMTEVVRLAHQRGIWVLSDECYVYLNYGKQKFSVGSLREFKERMLVLGSLSKTYAMTGWRLGYALAPAAVTSAMAKLQSQSTSNPTSIAQKAAIAALKGGQDCVEQMRREYIRLRDHVVEGLRSIPGVTCTLPEGAFYAYPNILSFLGRSGLKSASDLAGRLLREAHVATVPGEGFGTNDHIRISYATSKAELDRGLERMRKFLAAL</sequence>
<protein>
    <recommendedName>
        <fullName evidence="6">Aminotransferase</fullName>
        <ecNumber evidence="6">2.6.1.-</ecNumber>
    </recommendedName>
</protein>
<dbReference type="InterPro" id="IPR015422">
    <property type="entry name" value="PyrdxlP-dep_Trfase_small"/>
</dbReference>
<accession>A0A2U3L535</accession>
<dbReference type="InterPro" id="IPR050596">
    <property type="entry name" value="AspAT/PAT-like"/>
</dbReference>
<dbReference type="Proteomes" id="UP000238701">
    <property type="component" value="Unassembled WGS sequence"/>
</dbReference>
<dbReference type="PANTHER" id="PTHR46383:SF1">
    <property type="entry name" value="ASPARTATE AMINOTRANSFERASE"/>
    <property type="match status" value="1"/>
</dbReference>
<evidence type="ECO:0000256" key="1">
    <source>
        <dbReference type="ARBA" id="ARBA00001933"/>
    </source>
</evidence>
<evidence type="ECO:0000313" key="8">
    <source>
        <dbReference type="EMBL" id="SPF47021.1"/>
    </source>
</evidence>
<dbReference type="GO" id="GO:0006520">
    <property type="term" value="P:amino acid metabolic process"/>
    <property type="evidence" value="ECO:0007669"/>
    <property type="project" value="InterPro"/>
</dbReference>
<dbReference type="PROSITE" id="PS00105">
    <property type="entry name" value="AA_TRANSFER_CLASS_1"/>
    <property type="match status" value="1"/>
</dbReference>
<dbReference type="SUPFAM" id="SSF53383">
    <property type="entry name" value="PLP-dependent transferases"/>
    <property type="match status" value="1"/>
</dbReference>
<dbReference type="Gene3D" id="3.40.640.10">
    <property type="entry name" value="Type I PLP-dependent aspartate aminotransferase-like (Major domain)"/>
    <property type="match status" value="1"/>
</dbReference>
<dbReference type="GO" id="GO:0030170">
    <property type="term" value="F:pyridoxal phosphate binding"/>
    <property type="evidence" value="ECO:0007669"/>
    <property type="project" value="InterPro"/>
</dbReference>
<dbReference type="Pfam" id="PF00155">
    <property type="entry name" value="Aminotran_1_2"/>
    <property type="match status" value="1"/>
</dbReference>
<organism evidence="8 9">
    <name type="scientific">Candidatus Sulfotelmatobacter kueseliae</name>
    <dbReference type="NCBI Taxonomy" id="2042962"/>
    <lineage>
        <taxon>Bacteria</taxon>
        <taxon>Pseudomonadati</taxon>
        <taxon>Acidobacteriota</taxon>
        <taxon>Terriglobia</taxon>
        <taxon>Terriglobales</taxon>
        <taxon>Candidatus Korobacteraceae</taxon>
        <taxon>Candidatus Sulfotelmatobacter</taxon>
    </lineage>
</organism>
<reference evidence="9" key="1">
    <citation type="submission" date="2018-02" db="EMBL/GenBank/DDBJ databases">
        <authorList>
            <person name="Hausmann B."/>
        </authorList>
    </citation>
    <scope>NUCLEOTIDE SEQUENCE [LARGE SCALE GENOMIC DNA]</scope>
    <source>
        <strain evidence="9">Peat soil MAG SbA1</strain>
    </source>
</reference>
<feature type="domain" description="Aminotransferase class I/classII large" evidence="7">
    <location>
        <begin position="44"/>
        <end position="395"/>
    </location>
</feature>
<dbReference type="InterPro" id="IPR015421">
    <property type="entry name" value="PyrdxlP-dep_Trfase_major"/>
</dbReference>
<dbReference type="FunFam" id="3.40.640.10:FF:000033">
    <property type="entry name" value="Aspartate aminotransferase"/>
    <property type="match status" value="1"/>
</dbReference>
<evidence type="ECO:0000313" key="9">
    <source>
        <dbReference type="Proteomes" id="UP000238701"/>
    </source>
</evidence>
<dbReference type="InterPro" id="IPR004838">
    <property type="entry name" value="NHTrfase_class1_PyrdxlP-BS"/>
</dbReference>
<evidence type="ECO:0000256" key="2">
    <source>
        <dbReference type="ARBA" id="ARBA00007441"/>
    </source>
</evidence>
<keyword evidence="3 6" id="KW-0032">Aminotransferase</keyword>
<comment type="similarity">
    <text evidence="2 6">Belongs to the class-I pyridoxal-phosphate-dependent aminotransferase family.</text>
</comment>
<keyword evidence="5" id="KW-0663">Pyridoxal phosphate</keyword>
<keyword evidence="4 6" id="KW-0808">Transferase</keyword>
<gene>
    <name evidence="8" type="primary">aspC</name>
    <name evidence="8" type="ORF">SBA1_700014</name>
</gene>
<dbReference type="InterPro" id="IPR015424">
    <property type="entry name" value="PyrdxlP-dep_Trfase"/>
</dbReference>
<dbReference type="Gene3D" id="3.90.1150.10">
    <property type="entry name" value="Aspartate Aminotransferase, domain 1"/>
    <property type="match status" value="1"/>
</dbReference>
<name>A0A2U3L535_9BACT</name>